<dbReference type="EMBL" id="FOZW01000027">
    <property type="protein sequence ID" value="SFT26993.1"/>
    <property type="molecule type" value="Genomic_DNA"/>
</dbReference>
<organism evidence="1 2">
    <name type="scientific">Alloyangia pacifica</name>
    <dbReference type="NCBI Taxonomy" id="311180"/>
    <lineage>
        <taxon>Bacteria</taxon>
        <taxon>Pseudomonadati</taxon>
        <taxon>Pseudomonadota</taxon>
        <taxon>Alphaproteobacteria</taxon>
        <taxon>Rhodobacterales</taxon>
        <taxon>Roseobacteraceae</taxon>
        <taxon>Alloyangia</taxon>
    </lineage>
</organism>
<evidence type="ECO:0000313" key="2">
    <source>
        <dbReference type="Proteomes" id="UP000199392"/>
    </source>
</evidence>
<evidence type="ECO:0000313" key="1">
    <source>
        <dbReference type="EMBL" id="SFT26993.1"/>
    </source>
</evidence>
<dbReference type="Proteomes" id="UP000199392">
    <property type="component" value="Unassembled WGS sequence"/>
</dbReference>
<sequence>MTALQAELPLEEGIDAILRDTADRIDELYRAASEPGARPPWIDLFNRIAGQTHMAPFNLMLADLQRPGARYVAFPQKWREIGRTVKPAAIPIVVLWPFCPVRCAYELSDTTGDAYDDALLDRVFGEPVPMRDGLIDRLARRALKEDRIDIRKVSLASGLAGDAWAIDVDQNAKVKPTGPGWVVRVNSNLNESAQFTTLIHELAHVYLGHLGGNGKKWPNRRPDGLDVREFEAEAVTFIVGKRFGLNPNSAEYLNGYLKDETIKHVSHSAIARAAGRIEQHAR</sequence>
<name>A0A1I6WLX4_9RHOB</name>
<dbReference type="OrthoDB" id="7605626at2"/>
<reference evidence="2" key="1">
    <citation type="submission" date="2016-10" db="EMBL/GenBank/DDBJ databases">
        <authorList>
            <person name="Varghese N."/>
            <person name="Submissions S."/>
        </authorList>
    </citation>
    <scope>NUCLEOTIDE SEQUENCE [LARGE SCALE GENOMIC DNA]</scope>
    <source>
        <strain evidence="2">DSM 26894</strain>
    </source>
</reference>
<proteinExistence type="predicted"/>
<keyword evidence="2" id="KW-1185">Reference proteome</keyword>
<protein>
    <submittedName>
        <fullName evidence="1">Uncharacterized protein</fullName>
    </submittedName>
</protein>
<accession>A0A1I6WLX4</accession>
<dbReference type="RefSeq" id="WP_092431382.1">
    <property type="nucleotide sequence ID" value="NZ_FNCL01000031.1"/>
</dbReference>
<gene>
    <name evidence="1" type="ORF">SAMN04488050_12712</name>
</gene>
<dbReference type="AlphaFoldDB" id="A0A1I6WLX4"/>
<dbReference type="STRING" id="311180.SAMN04488050_12712"/>